<gene>
    <name evidence="2" type="ORF">EVOR1521_LOCUS9077</name>
</gene>
<protein>
    <submittedName>
        <fullName evidence="2">Uncharacterized protein</fullName>
    </submittedName>
</protein>
<accession>A0AA36I5B9</accession>
<organism evidence="2 3">
    <name type="scientific">Effrenium voratum</name>
    <dbReference type="NCBI Taxonomy" id="2562239"/>
    <lineage>
        <taxon>Eukaryota</taxon>
        <taxon>Sar</taxon>
        <taxon>Alveolata</taxon>
        <taxon>Dinophyceae</taxon>
        <taxon>Suessiales</taxon>
        <taxon>Symbiodiniaceae</taxon>
        <taxon>Effrenium</taxon>
    </lineage>
</organism>
<reference evidence="2" key="1">
    <citation type="submission" date="2023-08" db="EMBL/GenBank/DDBJ databases">
        <authorList>
            <person name="Chen Y."/>
            <person name="Shah S."/>
            <person name="Dougan E. K."/>
            <person name="Thang M."/>
            <person name="Chan C."/>
        </authorList>
    </citation>
    <scope>NUCLEOTIDE SEQUENCE</scope>
</reference>
<evidence type="ECO:0000313" key="2">
    <source>
        <dbReference type="EMBL" id="CAJ1381366.1"/>
    </source>
</evidence>
<proteinExistence type="predicted"/>
<evidence type="ECO:0000313" key="3">
    <source>
        <dbReference type="Proteomes" id="UP001178507"/>
    </source>
</evidence>
<feature type="compositionally biased region" description="Low complexity" evidence="1">
    <location>
        <begin position="1"/>
        <end position="20"/>
    </location>
</feature>
<comment type="caution">
    <text evidence="2">The sequence shown here is derived from an EMBL/GenBank/DDBJ whole genome shotgun (WGS) entry which is preliminary data.</text>
</comment>
<sequence length="143" mass="14672">MGCSGSKTATKAGKKAAPVKEAPKKVEVAKPAETALPAEPAQTEVPAAPVVTEASAPAEAVEEAEAKTADAEKAEKAKVEEAEKAIGDLRESELKLSADKADAKAEDGDTVTTATKEESPRFAELKIEAADAPRGPCVCGSLW</sequence>
<feature type="compositionally biased region" description="Basic and acidic residues" evidence="1">
    <location>
        <begin position="64"/>
        <end position="79"/>
    </location>
</feature>
<feature type="region of interest" description="Disordered" evidence="1">
    <location>
        <begin position="96"/>
        <end position="119"/>
    </location>
</feature>
<evidence type="ECO:0000256" key="1">
    <source>
        <dbReference type="SAM" id="MobiDB-lite"/>
    </source>
</evidence>
<keyword evidence="3" id="KW-1185">Reference proteome</keyword>
<dbReference type="EMBL" id="CAUJNA010000802">
    <property type="protein sequence ID" value="CAJ1381366.1"/>
    <property type="molecule type" value="Genomic_DNA"/>
</dbReference>
<dbReference type="AlphaFoldDB" id="A0AA36I5B9"/>
<feature type="compositionally biased region" description="Basic and acidic residues" evidence="1">
    <location>
        <begin position="96"/>
        <end position="107"/>
    </location>
</feature>
<dbReference type="Proteomes" id="UP001178507">
    <property type="component" value="Unassembled WGS sequence"/>
</dbReference>
<feature type="region of interest" description="Disordered" evidence="1">
    <location>
        <begin position="1"/>
        <end position="79"/>
    </location>
</feature>
<feature type="compositionally biased region" description="Low complexity" evidence="1">
    <location>
        <begin position="43"/>
        <end position="59"/>
    </location>
</feature>
<feature type="compositionally biased region" description="Basic and acidic residues" evidence="1">
    <location>
        <begin position="21"/>
        <end position="30"/>
    </location>
</feature>
<name>A0AA36I5B9_9DINO</name>